<dbReference type="GO" id="GO:0005525">
    <property type="term" value="F:GTP binding"/>
    <property type="evidence" value="ECO:0007669"/>
    <property type="project" value="InterPro"/>
</dbReference>
<keyword evidence="1" id="KW-0547">Nucleotide-binding</keyword>
<dbReference type="PROSITE" id="PS51421">
    <property type="entry name" value="RAS"/>
    <property type="match status" value="1"/>
</dbReference>
<dbReference type="SUPFAM" id="SSF52540">
    <property type="entry name" value="P-loop containing nucleoside triphosphate hydrolases"/>
    <property type="match status" value="1"/>
</dbReference>
<comment type="caution">
    <text evidence="2">The sequence shown here is derived from an EMBL/GenBank/DDBJ whole genome shotgun (WGS) entry which is preliminary data.</text>
</comment>
<dbReference type="CDD" id="cd00154">
    <property type="entry name" value="Rab"/>
    <property type="match status" value="1"/>
</dbReference>
<dbReference type="SMART" id="SM00175">
    <property type="entry name" value="RAB"/>
    <property type="match status" value="1"/>
</dbReference>
<dbReference type="EMBL" id="MLAK01001115">
    <property type="protein sequence ID" value="OHS97454.1"/>
    <property type="molecule type" value="Genomic_DNA"/>
</dbReference>
<dbReference type="FunFam" id="3.40.50.300:FF:000808">
    <property type="entry name" value="Small GTP-binding protein, putative"/>
    <property type="match status" value="1"/>
</dbReference>
<dbReference type="Gene3D" id="3.40.50.300">
    <property type="entry name" value="P-loop containing nucleotide triphosphate hydrolases"/>
    <property type="match status" value="1"/>
</dbReference>
<dbReference type="Pfam" id="PF00071">
    <property type="entry name" value="Ras"/>
    <property type="match status" value="1"/>
</dbReference>
<reference evidence="2" key="1">
    <citation type="submission" date="2016-10" db="EMBL/GenBank/DDBJ databases">
        <authorList>
            <person name="Benchimol M."/>
            <person name="Almeida L.G."/>
            <person name="Vasconcelos A.T."/>
            <person name="Perreira-Neves A."/>
            <person name="Rosa I.A."/>
            <person name="Tasca T."/>
            <person name="Bogo M.R."/>
            <person name="de Souza W."/>
        </authorList>
    </citation>
    <scope>NUCLEOTIDE SEQUENCE [LARGE SCALE GENOMIC DNA]</scope>
    <source>
        <strain evidence="2">K</strain>
    </source>
</reference>
<evidence type="ECO:0000313" key="3">
    <source>
        <dbReference type="Proteomes" id="UP000179807"/>
    </source>
</evidence>
<dbReference type="InterPro" id="IPR027417">
    <property type="entry name" value="P-loop_NTPase"/>
</dbReference>
<dbReference type="SMART" id="SM00174">
    <property type="entry name" value="RHO"/>
    <property type="match status" value="1"/>
</dbReference>
<dbReference type="RefSeq" id="XP_068350591.1">
    <property type="nucleotide sequence ID" value="XM_068494885.1"/>
</dbReference>
<proteinExistence type="predicted"/>
<keyword evidence="3" id="KW-1185">Reference proteome</keyword>
<protein>
    <submittedName>
        <fullName evidence="2">Small GTP-binding protein</fullName>
    </submittedName>
</protein>
<accession>A0A1J4JE25</accession>
<dbReference type="Proteomes" id="UP000179807">
    <property type="component" value="Unassembled WGS sequence"/>
</dbReference>
<dbReference type="OrthoDB" id="63533at2759"/>
<dbReference type="InterPro" id="IPR001806">
    <property type="entry name" value="Small_GTPase"/>
</dbReference>
<dbReference type="SMART" id="SM00173">
    <property type="entry name" value="RAS"/>
    <property type="match status" value="1"/>
</dbReference>
<dbReference type="GO" id="GO:0003924">
    <property type="term" value="F:GTPase activity"/>
    <property type="evidence" value="ECO:0007669"/>
    <property type="project" value="InterPro"/>
</dbReference>
<organism evidence="2 3">
    <name type="scientific">Tritrichomonas foetus</name>
    <dbReference type="NCBI Taxonomy" id="1144522"/>
    <lineage>
        <taxon>Eukaryota</taxon>
        <taxon>Metamonada</taxon>
        <taxon>Parabasalia</taxon>
        <taxon>Tritrichomonadida</taxon>
        <taxon>Tritrichomonadidae</taxon>
        <taxon>Tritrichomonas</taxon>
    </lineage>
</organism>
<dbReference type="PROSITE" id="PS51419">
    <property type="entry name" value="RAB"/>
    <property type="match status" value="1"/>
</dbReference>
<evidence type="ECO:0000313" key="2">
    <source>
        <dbReference type="EMBL" id="OHS97454.1"/>
    </source>
</evidence>
<dbReference type="PRINTS" id="PR00449">
    <property type="entry name" value="RASTRNSFRMNG"/>
</dbReference>
<dbReference type="PROSITE" id="PS51420">
    <property type="entry name" value="RHO"/>
    <property type="match status" value="1"/>
</dbReference>
<dbReference type="GeneID" id="94829589"/>
<dbReference type="PANTHER" id="PTHR47978">
    <property type="match status" value="1"/>
</dbReference>
<evidence type="ECO:0000256" key="1">
    <source>
        <dbReference type="ARBA" id="ARBA00022741"/>
    </source>
</evidence>
<dbReference type="InterPro" id="IPR005225">
    <property type="entry name" value="Small_GTP-bd"/>
</dbReference>
<dbReference type="SMART" id="SM00176">
    <property type="entry name" value="RAN"/>
    <property type="match status" value="1"/>
</dbReference>
<dbReference type="NCBIfam" id="TIGR00231">
    <property type="entry name" value="small_GTP"/>
    <property type="match status" value="1"/>
</dbReference>
<name>A0A1J4JE25_9EUKA</name>
<gene>
    <name evidence="2" type="ORF">TRFO_09465</name>
</gene>
<dbReference type="VEuPathDB" id="TrichDB:TRFO_09465"/>
<dbReference type="AlphaFoldDB" id="A0A1J4JE25"/>
<sequence>MENEVVRASIKIVILGDSGVGKSSIIAQYNTGIMPDLMSPTVGASYLSKIIEFENNEIELRFWDTAGQETYQSLVPIYFRNSSIAFIVFDITQRSTYENTQKWLSQLREFAGNNILVCLVANKIDLENQREIEKSEYAEFAGRNQMIYTEVSAKTGVGINSMIENAVETFVKTNNDFQYEMYMSRRKMEQKLVNNTFSLSCC</sequence>